<comment type="caution">
    <text evidence="2">The sequence shown here is derived from an EMBL/GenBank/DDBJ whole genome shotgun (WGS) entry which is preliminary data.</text>
</comment>
<evidence type="ECO:0000313" key="3">
    <source>
        <dbReference type="Proteomes" id="UP000554482"/>
    </source>
</evidence>
<proteinExistence type="predicted"/>
<keyword evidence="3" id="KW-1185">Reference proteome</keyword>
<evidence type="ECO:0000313" key="2">
    <source>
        <dbReference type="EMBL" id="KAF5203359.1"/>
    </source>
</evidence>
<name>A0A7J6X0V5_THATH</name>
<sequence length="63" mass="7337">MGIIRKVKCSIWSWLSILWAYRWTIESWSRFCPGSPSSRMRTEQISPANAVFKPLSDCCSCYD</sequence>
<reference evidence="2 3" key="1">
    <citation type="submission" date="2020-06" db="EMBL/GenBank/DDBJ databases">
        <title>Transcriptomic and genomic resources for Thalictrum thalictroides and T. hernandezii: Facilitating candidate gene discovery in an emerging model plant lineage.</title>
        <authorList>
            <person name="Arias T."/>
            <person name="Riano-Pachon D.M."/>
            <person name="Di Stilio V.S."/>
        </authorList>
    </citation>
    <scope>NUCLEOTIDE SEQUENCE [LARGE SCALE GENOMIC DNA]</scope>
    <source>
        <strain evidence="3">cv. WT478/WT964</strain>
        <tissue evidence="2">Leaves</tissue>
    </source>
</reference>
<keyword evidence="1" id="KW-0732">Signal</keyword>
<organism evidence="2 3">
    <name type="scientific">Thalictrum thalictroides</name>
    <name type="common">Rue-anemone</name>
    <name type="synonym">Anemone thalictroides</name>
    <dbReference type="NCBI Taxonomy" id="46969"/>
    <lineage>
        <taxon>Eukaryota</taxon>
        <taxon>Viridiplantae</taxon>
        <taxon>Streptophyta</taxon>
        <taxon>Embryophyta</taxon>
        <taxon>Tracheophyta</taxon>
        <taxon>Spermatophyta</taxon>
        <taxon>Magnoliopsida</taxon>
        <taxon>Ranunculales</taxon>
        <taxon>Ranunculaceae</taxon>
        <taxon>Thalictroideae</taxon>
        <taxon>Thalictrum</taxon>
    </lineage>
</organism>
<protein>
    <submittedName>
        <fullName evidence="2">Uncharacterized protein</fullName>
    </submittedName>
</protein>
<dbReference type="AlphaFoldDB" id="A0A7J6X0V5"/>
<dbReference type="EMBL" id="JABWDY010006924">
    <property type="protein sequence ID" value="KAF5203359.1"/>
    <property type="molecule type" value="Genomic_DNA"/>
</dbReference>
<gene>
    <name evidence="2" type="ORF">FRX31_007054</name>
</gene>
<evidence type="ECO:0000256" key="1">
    <source>
        <dbReference type="SAM" id="SignalP"/>
    </source>
</evidence>
<accession>A0A7J6X0V5</accession>
<dbReference type="Proteomes" id="UP000554482">
    <property type="component" value="Unassembled WGS sequence"/>
</dbReference>
<feature type="chain" id="PRO_5029450619" evidence="1">
    <location>
        <begin position="25"/>
        <end position="63"/>
    </location>
</feature>
<feature type="signal peptide" evidence="1">
    <location>
        <begin position="1"/>
        <end position="24"/>
    </location>
</feature>